<evidence type="ECO:0000313" key="3">
    <source>
        <dbReference type="Proteomes" id="UP000019376"/>
    </source>
</evidence>
<evidence type="ECO:0000256" key="1">
    <source>
        <dbReference type="SAM" id="MobiDB-lite"/>
    </source>
</evidence>
<feature type="region of interest" description="Disordered" evidence="1">
    <location>
        <begin position="1"/>
        <end position="29"/>
    </location>
</feature>
<evidence type="ECO:0000313" key="2">
    <source>
        <dbReference type="EMBL" id="EPS25639.1"/>
    </source>
</evidence>
<dbReference type="HOGENOM" id="CLU_2278404_0_0_1"/>
<organism evidence="2 3">
    <name type="scientific">Penicillium oxalicum (strain 114-2 / CGMCC 5302)</name>
    <name type="common">Penicillium decumbens</name>
    <dbReference type="NCBI Taxonomy" id="933388"/>
    <lineage>
        <taxon>Eukaryota</taxon>
        <taxon>Fungi</taxon>
        <taxon>Dikarya</taxon>
        <taxon>Ascomycota</taxon>
        <taxon>Pezizomycotina</taxon>
        <taxon>Eurotiomycetes</taxon>
        <taxon>Eurotiomycetidae</taxon>
        <taxon>Eurotiales</taxon>
        <taxon>Aspergillaceae</taxon>
        <taxon>Penicillium</taxon>
    </lineage>
</organism>
<accession>S7Z679</accession>
<feature type="region of interest" description="Disordered" evidence="1">
    <location>
        <begin position="46"/>
        <end position="85"/>
    </location>
</feature>
<dbReference type="EMBL" id="KB644408">
    <property type="protein sequence ID" value="EPS25639.1"/>
    <property type="molecule type" value="Genomic_DNA"/>
</dbReference>
<sequence>MGNAGGTYMKAGNRDHPPDNNWLDDGLSPPVGSDAKVVIHQYFSTQDGSRIHSRGRGRIGYEEGGGEKQKQKEAKEENKKTKTKVKDAPGLRGYTVAKKCVL</sequence>
<feature type="compositionally biased region" description="Basic and acidic residues" evidence="1">
    <location>
        <begin position="59"/>
        <end position="85"/>
    </location>
</feature>
<name>S7Z679_PENO1</name>
<proteinExistence type="predicted"/>
<dbReference type="Proteomes" id="UP000019376">
    <property type="component" value="Unassembled WGS sequence"/>
</dbReference>
<dbReference type="AlphaFoldDB" id="S7Z679"/>
<keyword evidence="3" id="KW-1185">Reference proteome</keyword>
<protein>
    <submittedName>
        <fullName evidence="2">Uncharacterized protein</fullName>
    </submittedName>
</protein>
<gene>
    <name evidence="2" type="ORF">PDE_00573</name>
</gene>
<reference evidence="2 3" key="1">
    <citation type="journal article" date="2013" name="PLoS ONE">
        <title>Genomic and secretomic analyses reveal unique features of the lignocellulolytic enzyme system of Penicillium decumbens.</title>
        <authorList>
            <person name="Liu G."/>
            <person name="Zhang L."/>
            <person name="Wei X."/>
            <person name="Zou G."/>
            <person name="Qin Y."/>
            <person name="Ma L."/>
            <person name="Li J."/>
            <person name="Zheng H."/>
            <person name="Wang S."/>
            <person name="Wang C."/>
            <person name="Xun L."/>
            <person name="Zhao G.-P."/>
            <person name="Zhou Z."/>
            <person name="Qu Y."/>
        </authorList>
    </citation>
    <scope>NUCLEOTIDE SEQUENCE [LARGE SCALE GENOMIC DNA]</scope>
    <source>
        <strain evidence="3">114-2 / CGMCC 5302</strain>
    </source>
</reference>